<dbReference type="InterPro" id="IPR007110">
    <property type="entry name" value="Ig-like_dom"/>
</dbReference>
<dbReference type="InterPro" id="IPR036179">
    <property type="entry name" value="Ig-like_dom_sf"/>
</dbReference>
<sequence>MNLLVIVLASLSGVLTVTSKAQVPPKVQSAGFPSEISLGENTAAMCLVTKGSSGPLKMAWLKDGKEVHDTDRVTVVAKTSKVVLSIDGIRVEDIGNYTCSATNHFGTGSLTVPLLVTDSAPKIQAFVFSPDLSLGDTAVVTCAVKKGSRAPHTLSWLKDSKKLGDGSRRVSVVRQSDMLSTLTLRDVGPDDVANYSCVARNARGEDVFTAPLVVSGPPKVQEFRFPSLSVGDTAVINCIVRKGSHGPYNLRWFKDGQTLGNVARDSVMVSHQGDSISTLTLKDISAEDNGNYTCTASNAAGSDQASAYLAVTATSNAEGSPKIQAFSFSPDLSLSDTTLIMCAIKSGSRGPHDLTWFKDGLALKSQNRVTVTRQSDTLSTLTLREIRPDDFGNYTCVASNAWGTDQFSTALIIPAAPVWSAEPSDAEAIQGKNLYLPCGAVGYPKPNVVWKIQLGNREFVPLHPVGRQRILDNGTLVVAAVETQDAGVYRCEVSNGIEPSLGKTVTVSVHVPPTIAKGSSEVSVKRGDIAKIACDVTGELPLVVTWEKDDSPLIPSTERYETHEEVTPTGIQSVLVIHNTVKKDASQYVCIAKNDYGKTRDVFRLAVLEPPESPTNVVVTERGSRHVLMKWSQSSKSVTRYLVRYWKKSGKGSVLQEREVDGLRPSLSVGKLHPGTEYTAVVLAENSVGFGEPSDPVHFTTASEEPGAPPMNVKCEAIDTKTIKVTWEAPPADKLNGELRGYSVSYKLEGTPFSHETVNRNAKQKVFAGLQAASVYTFSVKAFNDVDSGPASEEVSCTTLNGDPPPVPSLRVTGITSSSVSLNWNAPQSPMTPVIQYLVQYGTDEEDKADLHIPGNKDTVTLRELRSGTRYNFRLAAYNMYGRGDFSHNLPAVTHLSDGRSLQVTTESEVPFYYRTYFVVPVAASFTVIITAVVIAWACLKRATIIQKNAYLKVYGSSEYYGDYKLPPGTPLVSQYARGSYAPTMEHGRNSQNTEEAYDIPWDGPPTRTGMINDGIGSYARLKTQGKRNIV</sequence>
<dbReference type="PRINTS" id="PR01832">
    <property type="entry name" value="VEGFRECEPTOR"/>
</dbReference>
<dbReference type="FunFam" id="2.60.40.10:FF:000104">
    <property type="entry name" value="Down syndrome cell adhesion molecule b"/>
    <property type="match status" value="1"/>
</dbReference>
<gene>
    <name evidence="7" type="ORF">V5799_008417</name>
</gene>
<dbReference type="InterPro" id="IPR003598">
    <property type="entry name" value="Ig_sub2"/>
</dbReference>
<protein>
    <recommendedName>
        <fullName evidence="9">Down syndrome cell adhesion molecule</fullName>
    </recommendedName>
</protein>
<feature type="chain" id="PRO_5042919580" description="Down syndrome cell adhesion molecule" evidence="4">
    <location>
        <begin position="22"/>
        <end position="1031"/>
    </location>
</feature>
<dbReference type="SUPFAM" id="SSF49265">
    <property type="entry name" value="Fibronectin type III"/>
    <property type="match status" value="2"/>
</dbReference>
<evidence type="ECO:0000313" key="7">
    <source>
        <dbReference type="EMBL" id="KAK8785234.1"/>
    </source>
</evidence>
<feature type="domain" description="Ig-like" evidence="5">
    <location>
        <begin position="121"/>
        <end position="215"/>
    </location>
</feature>
<keyword evidence="3" id="KW-0472">Membrane</keyword>
<feature type="domain" description="Ig-like" evidence="5">
    <location>
        <begin position="513"/>
        <end position="606"/>
    </location>
</feature>
<dbReference type="CDD" id="cd00063">
    <property type="entry name" value="FN3"/>
    <property type="match status" value="3"/>
</dbReference>
<feature type="domain" description="Fibronectin type-III" evidence="6">
    <location>
        <begin position="613"/>
        <end position="704"/>
    </location>
</feature>
<keyword evidence="2" id="KW-1015">Disulfide bond</keyword>
<dbReference type="PROSITE" id="PS50835">
    <property type="entry name" value="IG_LIKE"/>
    <property type="match status" value="6"/>
</dbReference>
<reference evidence="7 8" key="1">
    <citation type="journal article" date="2023" name="Arcadia Sci">
        <title>De novo assembly of a long-read Amblyomma americanum tick genome.</title>
        <authorList>
            <person name="Chou S."/>
            <person name="Poskanzer K.E."/>
            <person name="Rollins M."/>
            <person name="Thuy-Boun P.S."/>
        </authorList>
    </citation>
    <scope>NUCLEOTIDE SEQUENCE [LARGE SCALE GENOMIC DNA]</scope>
    <source>
        <strain evidence="7">F_SG_1</strain>
        <tissue evidence="7">Salivary glands</tissue>
    </source>
</reference>
<dbReference type="SMART" id="SM00409">
    <property type="entry name" value="IG"/>
    <property type="match status" value="6"/>
</dbReference>
<feature type="signal peptide" evidence="4">
    <location>
        <begin position="1"/>
        <end position="21"/>
    </location>
</feature>
<dbReference type="AlphaFoldDB" id="A0AAQ4FDB0"/>
<feature type="domain" description="Fibronectin type-III" evidence="6">
    <location>
        <begin position="709"/>
        <end position="802"/>
    </location>
</feature>
<dbReference type="InterPro" id="IPR013106">
    <property type="entry name" value="Ig_V-set"/>
</dbReference>
<dbReference type="GO" id="GO:0098609">
    <property type="term" value="P:cell-cell adhesion"/>
    <property type="evidence" value="ECO:0007669"/>
    <property type="project" value="TreeGrafter"/>
</dbReference>
<dbReference type="SMART" id="SM00406">
    <property type="entry name" value="IGv"/>
    <property type="match status" value="3"/>
</dbReference>
<dbReference type="InterPro" id="IPR036116">
    <property type="entry name" value="FN3_sf"/>
</dbReference>
<dbReference type="FunFam" id="2.60.40.10:FF:000333">
    <property type="entry name" value="Down syndrome cell adhesion molecule"/>
    <property type="match status" value="2"/>
</dbReference>
<proteinExistence type="predicted"/>
<evidence type="ECO:0000256" key="1">
    <source>
        <dbReference type="ARBA" id="ARBA00022737"/>
    </source>
</evidence>
<dbReference type="Pfam" id="PF00041">
    <property type="entry name" value="fn3"/>
    <property type="match status" value="3"/>
</dbReference>
<keyword evidence="1" id="KW-0677">Repeat</keyword>
<dbReference type="SMART" id="SM00060">
    <property type="entry name" value="FN3"/>
    <property type="match status" value="3"/>
</dbReference>
<evidence type="ECO:0000313" key="8">
    <source>
        <dbReference type="Proteomes" id="UP001321473"/>
    </source>
</evidence>
<dbReference type="GO" id="GO:0016020">
    <property type="term" value="C:membrane"/>
    <property type="evidence" value="ECO:0007669"/>
    <property type="project" value="UniProtKB-SubCell"/>
</dbReference>
<keyword evidence="4" id="KW-0732">Signal</keyword>
<accession>A0AAQ4FDB0</accession>
<feature type="domain" description="Ig-like" evidence="5">
    <location>
        <begin position="417"/>
        <end position="508"/>
    </location>
</feature>
<dbReference type="InterPro" id="IPR003961">
    <property type="entry name" value="FN3_dom"/>
</dbReference>
<evidence type="ECO:0000256" key="2">
    <source>
        <dbReference type="ARBA" id="ARBA00023157"/>
    </source>
</evidence>
<evidence type="ECO:0000256" key="4">
    <source>
        <dbReference type="SAM" id="SignalP"/>
    </source>
</evidence>
<feature type="domain" description="Ig-like" evidence="5">
    <location>
        <begin position="218"/>
        <end position="310"/>
    </location>
</feature>
<dbReference type="Pfam" id="PF13927">
    <property type="entry name" value="Ig_3"/>
    <property type="match status" value="3"/>
</dbReference>
<dbReference type="InterPro" id="IPR013783">
    <property type="entry name" value="Ig-like_fold"/>
</dbReference>
<feature type="domain" description="Ig-like" evidence="5">
    <location>
        <begin position="321"/>
        <end position="414"/>
    </location>
</feature>
<dbReference type="PANTHER" id="PTHR44170:SF54">
    <property type="entry name" value="FI24025P1"/>
    <property type="match status" value="1"/>
</dbReference>
<comment type="caution">
    <text evidence="7">The sequence shown here is derived from an EMBL/GenBank/DDBJ whole genome shotgun (WGS) entry which is preliminary data.</text>
</comment>
<dbReference type="SUPFAM" id="SSF48726">
    <property type="entry name" value="Immunoglobulin"/>
    <property type="match status" value="6"/>
</dbReference>
<keyword evidence="3" id="KW-1133">Transmembrane helix</keyword>
<dbReference type="Proteomes" id="UP001321473">
    <property type="component" value="Unassembled WGS sequence"/>
</dbReference>
<feature type="domain" description="Ig-like" evidence="5">
    <location>
        <begin position="25"/>
        <end position="117"/>
    </location>
</feature>
<dbReference type="InterPro" id="IPR013098">
    <property type="entry name" value="Ig_I-set"/>
</dbReference>
<name>A0AAQ4FDB0_AMBAM</name>
<dbReference type="Pfam" id="PF07679">
    <property type="entry name" value="I-set"/>
    <property type="match status" value="3"/>
</dbReference>
<evidence type="ECO:0000256" key="3">
    <source>
        <dbReference type="SAM" id="Phobius"/>
    </source>
</evidence>
<evidence type="ECO:0000259" key="5">
    <source>
        <dbReference type="PROSITE" id="PS50835"/>
    </source>
</evidence>
<dbReference type="EMBL" id="JARKHS020003764">
    <property type="protein sequence ID" value="KAK8785234.1"/>
    <property type="molecule type" value="Genomic_DNA"/>
</dbReference>
<dbReference type="PROSITE" id="PS50853">
    <property type="entry name" value="FN3"/>
    <property type="match status" value="3"/>
</dbReference>
<feature type="transmembrane region" description="Helical" evidence="3">
    <location>
        <begin position="917"/>
        <end position="940"/>
    </location>
</feature>
<dbReference type="FunFam" id="2.60.40.10:FF:000028">
    <property type="entry name" value="Neuronal cell adhesion molecule"/>
    <property type="match status" value="1"/>
</dbReference>
<keyword evidence="3" id="KW-0812">Transmembrane</keyword>
<keyword evidence="8" id="KW-1185">Reference proteome</keyword>
<dbReference type="CDD" id="cd00096">
    <property type="entry name" value="Ig"/>
    <property type="match status" value="1"/>
</dbReference>
<dbReference type="GO" id="GO:0030154">
    <property type="term" value="P:cell differentiation"/>
    <property type="evidence" value="ECO:0007669"/>
    <property type="project" value="UniProtKB-ARBA"/>
</dbReference>
<evidence type="ECO:0008006" key="9">
    <source>
        <dbReference type="Google" id="ProtNLM"/>
    </source>
</evidence>
<dbReference type="Gene3D" id="2.60.40.10">
    <property type="entry name" value="Immunoglobulins"/>
    <property type="match status" value="9"/>
</dbReference>
<dbReference type="PANTHER" id="PTHR44170">
    <property type="entry name" value="PROTEIN SIDEKICK"/>
    <property type="match status" value="1"/>
</dbReference>
<organism evidence="7 8">
    <name type="scientific">Amblyomma americanum</name>
    <name type="common">Lone star tick</name>
    <dbReference type="NCBI Taxonomy" id="6943"/>
    <lineage>
        <taxon>Eukaryota</taxon>
        <taxon>Metazoa</taxon>
        <taxon>Ecdysozoa</taxon>
        <taxon>Arthropoda</taxon>
        <taxon>Chelicerata</taxon>
        <taxon>Arachnida</taxon>
        <taxon>Acari</taxon>
        <taxon>Parasitiformes</taxon>
        <taxon>Ixodida</taxon>
        <taxon>Ixodoidea</taxon>
        <taxon>Ixodidae</taxon>
        <taxon>Amblyomminae</taxon>
        <taxon>Amblyomma</taxon>
    </lineage>
</organism>
<feature type="domain" description="Fibronectin type-III" evidence="6">
    <location>
        <begin position="806"/>
        <end position="897"/>
    </location>
</feature>
<dbReference type="SMART" id="SM00408">
    <property type="entry name" value="IGc2"/>
    <property type="match status" value="6"/>
</dbReference>
<dbReference type="InterPro" id="IPR003599">
    <property type="entry name" value="Ig_sub"/>
</dbReference>
<dbReference type="GO" id="GO:0009653">
    <property type="term" value="P:anatomical structure morphogenesis"/>
    <property type="evidence" value="ECO:0007669"/>
    <property type="project" value="UniProtKB-ARBA"/>
</dbReference>
<evidence type="ECO:0000259" key="6">
    <source>
        <dbReference type="PROSITE" id="PS50853"/>
    </source>
</evidence>